<dbReference type="InterPro" id="IPR032586">
    <property type="entry name" value="UxaE"/>
</dbReference>
<dbReference type="STRING" id="497964.CfE428DRAFT_0396"/>
<feature type="active site" description="Proton acceptor" evidence="1">
    <location>
        <position position="106"/>
    </location>
</feature>
<organism evidence="2 3">
    <name type="scientific">Chthoniobacter flavus Ellin428</name>
    <dbReference type="NCBI Taxonomy" id="497964"/>
    <lineage>
        <taxon>Bacteria</taxon>
        <taxon>Pseudomonadati</taxon>
        <taxon>Verrucomicrobiota</taxon>
        <taxon>Spartobacteria</taxon>
        <taxon>Chthoniobacterales</taxon>
        <taxon>Chthoniobacteraceae</taxon>
        <taxon>Chthoniobacter</taxon>
    </lineage>
</organism>
<keyword evidence="1" id="KW-0479">Metal-binding</keyword>
<feature type="binding site" evidence="1">
    <location>
        <position position="285"/>
    </location>
    <ligand>
        <name>a divalent metal cation</name>
        <dbReference type="ChEBI" id="CHEBI:60240"/>
    </ligand>
</feature>
<dbReference type="InParanoid" id="B4CUN3"/>
<evidence type="ECO:0000313" key="3">
    <source>
        <dbReference type="Proteomes" id="UP000005824"/>
    </source>
</evidence>
<dbReference type="EMBL" id="ABVL01000001">
    <property type="protein sequence ID" value="EDY22271.1"/>
    <property type="molecule type" value="Genomic_DNA"/>
</dbReference>
<keyword evidence="3" id="KW-1185">Reference proteome</keyword>
<comment type="caution">
    <text evidence="2">The sequence shown here is derived from an EMBL/GenBank/DDBJ whole genome shotgun (WGS) entry which is preliminary data.</text>
</comment>
<dbReference type="AlphaFoldDB" id="B4CUN3"/>
<gene>
    <name evidence="1" type="primary">uxaE</name>
    <name evidence="2" type="ORF">CfE428DRAFT_0396</name>
</gene>
<evidence type="ECO:0000256" key="1">
    <source>
        <dbReference type="HAMAP-Rule" id="MF_02243"/>
    </source>
</evidence>
<comment type="similarity">
    <text evidence="1">Belongs to the UxaE family.</text>
</comment>
<feature type="active site" description="Proton donor" evidence="1">
    <location>
        <position position="203"/>
    </location>
</feature>
<keyword evidence="1" id="KW-0413">Isomerase</keyword>
<feature type="binding site" evidence="1">
    <location>
        <position position="245"/>
    </location>
    <ligand>
        <name>a divalent metal cation</name>
        <dbReference type="ChEBI" id="CHEBI:60240"/>
    </ligand>
</feature>
<comment type="cofactor">
    <cofactor evidence="1">
        <name>a divalent metal cation</name>
        <dbReference type="ChEBI" id="CHEBI:60240"/>
    </cofactor>
</comment>
<reference evidence="2 3" key="1">
    <citation type="journal article" date="2011" name="J. Bacteriol.">
        <title>Genome sequence of Chthoniobacter flavus Ellin428, an aerobic heterotrophic soil bacterium.</title>
        <authorList>
            <person name="Kant R."/>
            <person name="van Passel M.W."/>
            <person name="Palva A."/>
            <person name="Lucas S."/>
            <person name="Lapidus A."/>
            <person name="Glavina Del Rio T."/>
            <person name="Dalin E."/>
            <person name="Tice H."/>
            <person name="Bruce D."/>
            <person name="Goodwin L."/>
            <person name="Pitluck S."/>
            <person name="Larimer F.W."/>
            <person name="Land M.L."/>
            <person name="Hauser L."/>
            <person name="Sangwan P."/>
            <person name="de Vos W.M."/>
            <person name="Janssen P.H."/>
            <person name="Smidt H."/>
        </authorList>
    </citation>
    <scope>NUCLEOTIDE SEQUENCE [LARGE SCALE GENOMIC DNA]</scope>
    <source>
        <strain evidence="2 3">Ellin428</strain>
    </source>
</reference>
<dbReference type="EC" id="5.1.2.7" evidence="1"/>
<dbReference type="GO" id="GO:0046872">
    <property type="term" value="F:metal ion binding"/>
    <property type="evidence" value="ECO:0007669"/>
    <property type="project" value="UniProtKB-UniRule"/>
</dbReference>
<comment type="catalytic activity">
    <reaction evidence="1">
        <text>keto-D-tagaturonate = keto-D-fructuronate</text>
        <dbReference type="Rhea" id="RHEA:51656"/>
        <dbReference type="ChEBI" id="CHEBI:17886"/>
        <dbReference type="ChEBI" id="CHEBI:59881"/>
        <dbReference type="EC" id="5.1.2.7"/>
    </reaction>
</comment>
<protein>
    <recommendedName>
        <fullName evidence="1">Tagaturonate/fructuronate epimerase</fullName>
        <shortName evidence="1">D-TagA/D-FruA epimerase</shortName>
        <ecNumber evidence="1">5.1.2.7</ecNumber>
    </recommendedName>
</protein>
<dbReference type="GO" id="GO:0016856">
    <property type="term" value="F:racemase and epimerase activity, acting on hydroxy acids and derivatives"/>
    <property type="evidence" value="ECO:0007669"/>
    <property type="project" value="UniProtKB-UniRule"/>
</dbReference>
<feature type="binding site" evidence="1">
    <location>
        <position position="107"/>
    </location>
    <ligand>
        <name>a divalent metal cation</name>
        <dbReference type="ChEBI" id="CHEBI:60240"/>
    </ligand>
</feature>
<sequence length="442" mass="49457">MQKAAISRRRNWAKWLQTTSLNLSMQSFKSVEKYTLGMGDRFARQGKAQLAAIAQARTMGIGVTPVWNKSNREHSLVGTEPASVLAEAEAAVAALEWAGGFHVDADHIHLQTVDRFIAPSDFFTLDVADYVGQRATEESIEGFIQENWHLRGRVFIPGLDEPLAIDEQLLRATAEKFLWAMEEAGRIYRYIAERKERNRFITEVSVDETDRPQTPAELLLILAMIAREGIPVQTIAPKFTGRFNKGVDYVGDLAQFEKEFDEDLYVVAFAIREFGLPETLKLSVHSGSDKFSLYPIIRRLIRQHDAGLHVKTAGTTWLEELIGLAESGGEGLTLAAEIYARAMTRFEELVKPYAPVVDIDPARLPIPGEVARWSSAQFVGALRHVPSCPEYNPHFRQFLHVSFKIAAEFGEAYTAALATNEAIIARNVTGNLFSRHILPLFS</sequence>
<comment type="function">
    <text evidence="1">Catalyzes the epimerization of D-tagaturonate (D-TagA) to D-fructuronate (D-FruA).</text>
</comment>
<evidence type="ECO:0000313" key="2">
    <source>
        <dbReference type="EMBL" id="EDY22271.1"/>
    </source>
</evidence>
<accession>B4CUN3</accession>
<dbReference type="Pfam" id="PF16257">
    <property type="entry name" value="UxaE"/>
    <property type="match status" value="1"/>
</dbReference>
<dbReference type="Proteomes" id="UP000005824">
    <property type="component" value="Unassembled WGS sequence"/>
</dbReference>
<dbReference type="HAMAP" id="MF_02243">
    <property type="entry name" value="UxaE"/>
    <property type="match status" value="1"/>
</dbReference>
<name>B4CUN3_9BACT</name>
<proteinExistence type="inferred from homology"/>
<dbReference type="eggNOG" id="ENOG502Z82R">
    <property type="taxonomic scope" value="Bacteria"/>
</dbReference>